<dbReference type="RefSeq" id="WP_341365728.1">
    <property type="nucleotide sequence ID" value="NZ_CP150951.2"/>
</dbReference>
<reference evidence="2" key="1">
    <citation type="submission" date="2024-04" db="EMBL/GenBank/DDBJ databases">
        <title>Phylogenomic analyses of a clade within the roseobacter group suggest taxonomic reassignments of species of the genera Aestuariivita, Citreicella, Loktanella, Nautella, Pelagibaca, Ruegeria, Thalassobius, Thiobacimonas and Tropicibacter, and the proposal o.</title>
        <authorList>
            <person name="Jeon C.O."/>
        </authorList>
    </citation>
    <scope>NUCLEOTIDE SEQUENCE [LARGE SCALE GENOMIC DNA]</scope>
    <source>
        <strain evidence="2">BS5-3</strain>
    </source>
</reference>
<organism evidence="1 2">
    <name type="scientific">Yoonia phaeophyticola</name>
    <dbReference type="NCBI Taxonomy" id="3137369"/>
    <lineage>
        <taxon>Bacteria</taxon>
        <taxon>Pseudomonadati</taxon>
        <taxon>Pseudomonadota</taxon>
        <taxon>Alphaproteobacteria</taxon>
        <taxon>Rhodobacterales</taxon>
        <taxon>Paracoccaceae</taxon>
        <taxon>Yoonia</taxon>
    </lineage>
</organism>
<gene>
    <name evidence="1" type="ORF">AABB29_11840</name>
</gene>
<proteinExistence type="predicted"/>
<sequence length="189" mass="20320">MKNLTLTAGLFLAFGQASHANEIENVLRVFLDDEVRAWATDPVLIDAIRAQNLVTNSYTQDQIYAMDQEWKDAVDVAGADIIEGVVETPASEFLRTQVAASAGLVTEAFIMDARGLNVAASEATSDYWQGDEAKYTATYISGPDAVHFSDIEYDDSTQEYQAQMSFTITDPDTGAAIGAATVGVTASAF</sequence>
<accession>A0ABZ2V2Y6</accession>
<name>A0ABZ2V2Y6_9RHOB</name>
<dbReference type="Proteomes" id="UP001440612">
    <property type="component" value="Chromosome"/>
</dbReference>
<evidence type="ECO:0000313" key="2">
    <source>
        <dbReference type="Proteomes" id="UP001440612"/>
    </source>
</evidence>
<dbReference type="EMBL" id="CP150951">
    <property type="protein sequence ID" value="WZC47608.1"/>
    <property type="molecule type" value="Genomic_DNA"/>
</dbReference>
<evidence type="ECO:0000313" key="1">
    <source>
        <dbReference type="EMBL" id="WZC47608.1"/>
    </source>
</evidence>
<keyword evidence="2" id="KW-1185">Reference proteome</keyword>
<protein>
    <submittedName>
        <fullName evidence="1">Uncharacterized protein</fullName>
    </submittedName>
</protein>